<keyword evidence="2" id="KW-0762">Sugar transport</keyword>
<reference evidence="2 3" key="1">
    <citation type="submission" date="2019-08" db="EMBL/GenBank/DDBJ databases">
        <title>In-depth cultivation of the pig gut microbiome towards novel bacterial diversity and tailored functional studies.</title>
        <authorList>
            <person name="Wylensek D."/>
            <person name="Hitch T.C.A."/>
            <person name="Clavel T."/>
        </authorList>
    </citation>
    <scope>NUCLEOTIDE SEQUENCE [LARGE SCALE GENOMIC DNA]</scope>
    <source>
        <strain evidence="2 3">CA-Schmier-601-WT-1</strain>
    </source>
</reference>
<dbReference type="PROSITE" id="PS51094">
    <property type="entry name" value="PTS_EIIA_TYPE_2"/>
    <property type="match status" value="1"/>
</dbReference>
<proteinExistence type="predicted"/>
<organism evidence="2 3">
    <name type="scientific">Olsenella porci</name>
    <dbReference type="NCBI Taxonomy" id="2652279"/>
    <lineage>
        <taxon>Bacteria</taxon>
        <taxon>Bacillati</taxon>
        <taxon>Actinomycetota</taxon>
        <taxon>Coriobacteriia</taxon>
        <taxon>Coriobacteriales</taxon>
        <taxon>Atopobiaceae</taxon>
        <taxon>Olsenella</taxon>
    </lineage>
</organism>
<evidence type="ECO:0000259" key="1">
    <source>
        <dbReference type="PROSITE" id="PS51094"/>
    </source>
</evidence>
<accession>A0A6N7XKI1</accession>
<comment type="caution">
    <text evidence="2">The sequence shown here is derived from an EMBL/GenBank/DDBJ whole genome shotgun (WGS) entry which is preliminary data.</text>
</comment>
<dbReference type="AlphaFoldDB" id="A0A6N7XKI1"/>
<gene>
    <name evidence="2" type="ORF">FYJ68_01230</name>
</gene>
<dbReference type="Proteomes" id="UP000469325">
    <property type="component" value="Unassembled WGS sequence"/>
</dbReference>
<keyword evidence="2" id="KW-0813">Transport</keyword>
<dbReference type="SUPFAM" id="SSF55804">
    <property type="entry name" value="Phoshotransferase/anion transport protein"/>
    <property type="match status" value="1"/>
</dbReference>
<dbReference type="InterPro" id="IPR002178">
    <property type="entry name" value="PTS_EIIA_type-2_dom"/>
</dbReference>
<evidence type="ECO:0000313" key="2">
    <source>
        <dbReference type="EMBL" id="MST71738.1"/>
    </source>
</evidence>
<dbReference type="PANTHER" id="PTHR47738:SF3">
    <property type="entry name" value="PHOSPHOTRANSFERASE SYSTEM MANNITOL_FRUCTOSE-SPECIFIC IIA DOMAIN CONTAINING PROTEIN"/>
    <property type="match status" value="1"/>
</dbReference>
<keyword evidence="3" id="KW-1185">Reference proteome</keyword>
<protein>
    <submittedName>
        <fullName evidence="2">PTS sugar transporter subunit IIA</fullName>
    </submittedName>
</protein>
<dbReference type="RefSeq" id="WP_154433495.1">
    <property type="nucleotide sequence ID" value="NZ_VUNC01000001.1"/>
</dbReference>
<dbReference type="Gene3D" id="3.40.930.10">
    <property type="entry name" value="Mannitol-specific EII, Chain A"/>
    <property type="match status" value="1"/>
</dbReference>
<dbReference type="EMBL" id="VUNC01000001">
    <property type="protein sequence ID" value="MST71738.1"/>
    <property type="molecule type" value="Genomic_DNA"/>
</dbReference>
<dbReference type="Pfam" id="PF00359">
    <property type="entry name" value="PTS_EIIA_2"/>
    <property type="match status" value="1"/>
</dbReference>
<name>A0A6N7XKI1_9ACTN</name>
<dbReference type="InterPro" id="IPR051541">
    <property type="entry name" value="PTS_SugarTrans_NitroReg"/>
</dbReference>
<dbReference type="CDD" id="cd00211">
    <property type="entry name" value="PTS_IIA_fru"/>
    <property type="match status" value="1"/>
</dbReference>
<sequence>MILKKELIQIGLDCPDADSALREAARAFVDNGFATEGYPQAIIDREQVYPTALPGAAFDIAMPHCDAKYINKTGVAVITLKNPVEMKMMGDPDTTLHPKMFFMLGIADPHGQVEMLQRLIAVIQDADLLNQAYACQDVDALYDLMAPKLGD</sequence>
<evidence type="ECO:0000313" key="3">
    <source>
        <dbReference type="Proteomes" id="UP000469325"/>
    </source>
</evidence>
<dbReference type="InterPro" id="IPR016152">
    <property type="entry name" value="PTrfase/Anion_transptr"/>
</dbReference>
<feature type="domain" description="PTS EIIA type-2" evidence="1">
    <location>
        <begin position="1"/>
        <end position="148"/>
    </location>
</feature>
<dbReference type="PANTHER" id="PTHR47738">
    <property type="entry name" value="PTS SYSTEM FRUCTOSE-LIKE EIIA COMPONENT-RELATED"/>
    <property type="match status" value="1"/>
</dbReference>